<dbReference type="InterPro" id="IPR016181">
    <property type="entry name" value="Acyl_CoA_acyltransferase"/>
</dbReference>
<comment type="caution">
    <text evidence="2">The sequence shown here is derived from an EMBL/GenBank/DDBJ whole genome shotgun (WGS) entry which is preliminary data.</text>
</comment>
<dbReference type="EMBL" id="DSMG01000194">
    <property type="protein sequence ID" value="HDX33546.1"/>
    <property type="molecule type" value="Genomic_DNA"/>
</dbReference>
<protein>
    <recommendedName>
        <fullName evidence="1">N-acetyltransferase domain-containing protein</fullName>
    </recommendedName>
</protein>
<accession>A0A7C1JMW0</accession>
<reference evidence="2" key="1">
    <citation type="journal article" date="2020" name="mSystems">
        <title>Genome- and Community-Level Interaction Insights into Carbon Utilization and Element Cycling Functions of Hydrothermarchaeota in Hydrothermal Sediment.</title>
        <authorList>
            <person name="Zhou Z."/>
            <person name="Liu Y."/>
            <person name="Xu W."/>
            <person name="Pan J."/>
            <person name="Luo Z.H."/>
            <person name="Li M."/>
        </authorList>
    </citation>
    <scope>NUCLEOTIDE SEQUENCE [LARGE SCALE GENOMIC DNA]</scope>
    <source>
        <strain evidence="2">SpSt-289</strain>
    </source>
</reference>
<gene>
    <name evidence="2" type="ORF">ENQ20_18980</name>
</gene>
<feature type="domain" description="N-acetyltransferase" evidence="1">
    <location>
        <begin position="148"/>
        <end position="303"/>
    </location>
</feature>
<dbReference type="PANTHER" id="PTHR41700">
    <property type="entry name" value="GCN5-RELATED N-ACETYLTRANSFERASE"/>
    <property type="match status" value="1"/>
</dbReference>
<dbReference type="PROSITE" id="PS51186">
    <property type="entry name" value="GNAT"/>
    <property type="match status" value="1"/>
</dbReference>
<evidence type="ECO:0000313" key="2">
    <source>
        <dbReference type="EMBL" id="HDX33546.1"/>
    </source>
</evidence>
<sequence length="433" mass="48275">MEADAALQTGVQHTSSDAAVTLLDASHPRWAYELERAGILLGLSANPTLFPYHFLYATLSKIGGKLAIFRRGAAIVGVGFLFPRRLSRRGDRMHKTYTLRFHSVHEGAVNSQEMTAACERVLPEASVVFYDPTGGLSYYRTSALYGMIDIGRPDEFEAAESRAIQQRVWGAAVEFLYPGDIHSSEFGAGTSLVARVDGKTAGFLFGFYSFGGVPLPADWEERFNGAFRIESQTLGVLPEYRGLRIANLLKKQQAELAWREGVGVVSWTADPLQYPNAALNFGLLKAMAFHFTPNLYPFRNELNRIHASRFSLIWLVGSKRVREMAPLAARAEIVDLSNRPRIPRANDGCLTARFDLDDEVIAIEIPANWTSLQAEDPVQAQEWRMLTDEIFSTYIGLEEGRYTVTGVGTAGERRFLIAERSGKQLWQRLGEED</sequence>
<dbReference type="GO" id="GO:0016747">
    <property type="term" value="F:acyltransferase activity, transferring groups other than amino-acyl groups"/>
    <property type="evidence" value="ECO:0007669"/>
    <property type="project" value="InterPro"/>
</dbReference>
<dbReference type="InterPro" id="IPR038764">
    <property type="entry name" value="GNAT_N_AcTrfase_prd"/>
</dbReference>
<dbReference type="PANTHER" id="PTHR41700:SF1">
    <property type="entry name" value="N-ACETYLTRANSFERASE DOMAIN-CONTAINING PROTEIN"/>
    <property type="match status" value="1"/>
</dbReference>
<organism evidence="2">
    <name type="scientific">Caldilinea aerophila</name>
    <dbReference type="NCBI Taxonomy" id="133453"/>
    <lineage>
        <taxon>Bacteria</taxon>
        <taxon>Bacillati</taxon>
        <taxon>Chloroflexota</taxon>
        <taxon>Caldilineae</taxon>
        <taxon>Caldilineales</taxon>
        <taxon>Caldilineaceae</taxon>
        <taxon>Caldilinea</taxon>
    </lineage>
</organism>
<proteinExistence type="predicted"/>
<dbReference type="Gene3D" id="3.40.630.30">
    <property type="match status" value="1"/>
</dbReference>
<dbReference type="AlphaFoldDB" id="A0A7C1JMW0"/>
<name>A0A7C1JMW0_9CHLR</name>
<dbReference type="SUPFAM" id="SSF55729">
    <property type="entry name" value="Acyl-CoA N-acyltransferases (Nat)"/>
    <property type="match status" value="1"/>
</dbReference>
<dbReference type="InterPro" id="IPR000182">
    <property type="entry name" value="GNAT_dom"/>
</dbReference>
<evidence type="ECO:0000259" key="1">
    <source>
        <dbReference type="PROSITE" id="PS51186"/>
    </source>
</evidence>